<evidence type="ECO:0000256" key="3">
    <source>
        <dbReference type="ARBA" id="ARBA00023015"/>
    </source>
</evidence>
<evidence type="ECO:0000313" key="7">
    <source>
        <dbReference type="EMBL" id="KFN50577.1"/>
    </source>
</evidence>
<keyword evidence="3" id="KW-0805">Transcription regulation</keyword>
<evidence type="ECO:0000256" key="2">
    <source>
        <dbReference type="ARBA" id="ARBA00022649"/>
    </source>
</evidence>
<evidence type="ECO:0000256" key="4">
    <source>
        <dbReference type="ARBA" id="ARBA00023125"/>
    </source>
</evidence>
<dbReference type="GO" id="GO:0006355">
    <property type="term" value="P:regulation of DNA-templated transcription"/>
    <property type="evidence" value="ECO:0007669"/>
    <property type="project" value="InterPro"/>
</dbReference>
<keyword evidence="5" id="KW-0804">Transcription</keyword>
<dbReference type="PANTHER" id="PTHR35401:SF1">
    <property type="entry name" value="CYTOPLASMIC PROTEIN"/>
    <property type="match status" value="1"/>
</dbReference>
<comment type="similarity">
    <text evidence="6">Belongs to the TacA antitoxin family.</text>
</comment>
<dbReference type="Gene3D" id="1.20.5.780">
    <property type="entry name" value="Single helix bin"/>
    <property type="match status" value="1"/>
</dbReference>
<proteinExistence type="inferred from homology"/>
<protein>
    <recommendedName>
        <fullName evidence="9">DUF1778 domain-containing protein</fullName>
    </recommendedName>
</protein>
<evidence type="ECO:0000256" key="6">
    <source>
        <dbReference type="ARBA" id="ARBA00049988"/>
    </source>
</evidence>
<dbReference type="InterPro" id="IPR010985">
    <property type="entry name" value="Ribbon_hlx_hlx"/>
</dbReference>
<sequence length="79" mass="9005">MDLIDTAARMAGQSRSAFMLTASLQRARQILADRTRFELDEDHWRAFHAALEAPPTAEAQAALERLLRRRPTGWEEVRG</sequence>
<name>A0A091BGC8_9GAMM</name>
<dbReference type="InterPro" id="IPR014795">
    <property type="entry name" value="TacA_1-like"/>
</dbReference>
<dbReference type="GO" id="GO:0003677">
    <property type="term" value="F:DNA binding"/>
    <property type="evidence" value="ECO:0007669"/>
    <property type="project" value="UniProtKB-KW"/>
</dbReference>
<keyword evidence="4" id="KW-0238">DNA-binding</keyword>
<evidence type="ECO:0000313" key="8">
    <source>
        <dbReference type="Proteomes" id="UP000029391"/>
    </source>
</evidence>
<comment type="caution">
    <text evidence="7">The sequence shown here is derived from an EMBL/GenBank/DDBJ whole genome shotgun (WGS) entry which is preliminary data.</text>
</comment>
<dbReference type="eggNOG" id="COG4453">
    <property type="taxonomic scope" value="Bacteria"/>
</dbReference>
<dbReference type="EMBL" id="AWXU01000017">
    <property type="protein sequence ID" value="KFN50577.1"/>
    <property type="molecule type" value="Genomic_DNA"/>
</dbReference>
<evidence type="ECO:0008006" key="9">
    <source>
        <dbReference type="Google" id="ProtNLM"/>
    </source>
</evidence>
<keyword evidence="2" id="KW-1277">Toxin-antitoxin system</keyword>
<dbReference type="Pfam" id="PF08681">
    <property type="entry name" value="TacA1"/>
    <property type="match status" value="1"/>
</dbReference>
<keyword evidence="1" id="KW-0678">Repressor</keyword>
<dbReference type="PANTHER" id="PTHR35401">
    <property type="entry name" value="COPG FAMILY HELIX-TURN-HELIX PROTEIN-RELATED-RELATED"/>
    <property type="match status" value="1"/>
</dbReference>
<organism evidence="7 8">
    <name type="scientific">Arenimonas composti TR7-09 = DSM 18010</name>
    <dbReference type="NCBI Taxonomy" id="1121013"/>
    <lineage>
        <taxon>Bacteria</taxon>
        <taxon>Pseudomonadati</taxon>
        <taxon>Pseudomonadota</taxon>
        <taxon>Gammaproteobacteria</taxon>
        <taxon>Lysobacterales</taxon>
        <taxon>Lysobacteraceae</taxon>
        <taxon>Arenimonas</taxon>
    </lineage>
</organism>
<dbReference type="SUPFAM" id="SSF47598">
    <property type="entry name" value="Ribbon-helix-helix"/>
    <property type="match status" value="1"/>
</dbReference>
<evidence type="ECO:0000256" key="5">
    <source>
        <dbReference type="ARBA" id="ARBA00023163"/>
    </source>
</evidence>
<dbReference type="Proteomes" id="UP000029391">
    <property type="component" value="Unassembled WGS sequence"/>
</dbReference>
<gene>
    <name evidence="7" type="ORF">P873_05300</name>
</gene>
<dbReference type="AlphaFoldDB" id="A0A091BGC8"/>
<keyword evidence="8" id="KW-1185">Reference proteome</keyword>
<accession>A0A091BGC8</accession>
<reference evidence="7 8" key="1">
    <citation type="submission" date="2013-09" db="EMBL/GenBank/DDBJ databases">
        <title>Genome sequencing of Arenimonas composti.</title>
        <authorList>
            <person name="Chen F."/>
            <person name="Wang G."/>
        </authorList>
    </citation>
    <scope>NUCLEOTIDE SEQUENCE [LARGE SCALE GENOMIC DNA]</scope>
    <source>
        <strain evidence="7 8">TR7-09</strain>
    </source>
</reference>
<evidence type="ECO:0000256" key="1">
    <source>
        <dbReference type="ARBA" id="ARBA00022491"/>
    </source>
</evidence>